<organism evidence="1 2">
    <name type="scientific">Clarias magur</name>
    <name type="common">Asian catfish</name>
    <name type="synonym">Macropteronotus magur</name>
    <dbReference type="NCBI Taxonomy" id="1594786"/>
    <lineage>
        <taxon>Eukaryota</taxon>
        <taxon>Metazoa</taxon>
        <taxon>Chordata</taxon>
        <taxon>Craniata</taxon>
        <taxon>Vertebrata</taxon>
        <taxon>Euteleostomi</taxon>
        <taxon>Actinopterygii</taxon>
        <taxon>Neopterygii</taxon>
        <taxon>Teleostei</taxon>
        <taxon>Ostariophysi</taxon>
        <taxon>Siluriformes</taxon>
        <taxon>Clariidae</taxon>
        <taxon>Clarias</taxon>
    </lineage>
</organism>
<dbReference type="AlphaFoldDB" id="A0A8J4T5X7"/>
<evidence type="ECO:0000313" key="1">
    <source>
        <dbReference type="EMBL" id="KAF5889525.1"/>
    </source>
</evidence>
<proteinExistence type="predicted"/>
<dbReference type="EMBL" id="QNUK01000798">
    <property type="protein sequence ID" value="KAF5889525.1"/>
    <property type="molecule type" value="Genomic_DNA"/>
</dbReference>
<reference evidence="1" key="1">
    <citation type="submission" date="2020-07" db="EMBL/GenBank/DDBJ databases">
        <title>Clarias magur genome sequencing, assembly and annotation.</title>
        <authorList>
            <person name="Kushwaha B."/>
            <person name="Kumar R."/>
            <person name="Das P."/>
            <person name="Joshi C.G."/>
            <person name="Kumar D."/>
            <person name="Nagpure N.S."/>
            <person name="Pandey M."/>
            <person name="Agarwal S."/>
            <person name="Srivastava S."/>
            <person name="Singh M."/>
            <person name="Sahoo L."/>
            <person name="Jayasankar P."/>
            <person name="Meher P.K."/>
            <person name="Koringa P.G."/>
            <person name="Iquebal M.A."/>
            <person name="Das S.P."/>
            <person name="Bit A."/>
            <person name="Patnaik S."/>
            <person name="Patel N."/>
            <person name="Shah T.M."/>
            <person name="Hinsu A."/>
            <person name="Jena J.K."/>
        </authorList>
    </citation>
    <scope>NUCLEOTIDE SEQUENCE</scope>
    <source>
        <strain evidence="1">CIFAMagur01</strain>
        <tissue evidence="1">Testis</tissue>
    </source>
</reference>
<gene>
    <name evidence="1" type="primary">rdh14</name>
    <name evidence="1" type="ORF">DAT39_020773</name>
</gene>
<dbReference type="Gene3D" id="3.40.50.720">
    <property type="entry name" value="NAD(P)-binding Rossmann-like Domain"/>
    <property type="match status" value="1"/>
</dbReference>
<evidence type="ECO:0000313" key="2">
    <source>
        <dbReference type="Proteomes" id="UP000727407"/>
    </source>
</evidence>
<feature type="non-terminal residue" evidence="1">
    <location>
        <position position="55"/>
    </location>
</feature>
<name>A0A8J4T5X7_CLAMG</name>
<protein>
    <submittedName>
        <fullName evidence="1">Retinol dehydrogenase 14-like</fullName>
    </submittedName>
</protein>
<comment type="caution">
    <text evidence="1">The sequence shown here is derived from an EMBL/GenBank/DDBJ whole genome shotgun (WGS) entry which is preliminary data.</text>
</comment>
<sequence>MACRSRERGERAAEEIRVQAATGTGAGGGGGEVLVRLLDLACLSSVRSFCEQIYK</sequence>
<accession>A0A8J4T5X7</accession>
<keyword evidence="2" id="KW-1185">Reference proteome</keyword>
<dbReference type="Proteomes" id="UP000727407">
    <property type="component" value="Unassembled WGS sequence"/>
</dbReference>